<dbReference type="SUPFAM" id="SSF48452">
    <property type="entry name" value="TPR-like"/>
    <property type="match status" value="1"/>
</dbReference>
<evidence type="ECO:0000256" key="3">
    <source>
        <dbReference type="PROSITE-ProRule" id="PRU00339"/>
    </source>
</evidence>
<gene>
    <name evidence="5" type="ORF">CDV28_12726</name>
</gene>
<dbReference type="InterPro" id="IPR051685">
    <property type="entry name" value="Ycf3/AcsC/BcsC/TPR_MFPF"/>
</dbReference>
<dbReference type="AlphaFoldDB" id="A0A521G085"/>
<dbReference type="Proteomes" id="UP000316238">
    <property type="component" value="Unassembled WGS sequence"/>
</dbReference>
<accession>A0A521G085</accession>
<protein>
    <submittedName>
        <fullName evidence="5">Tetratricopeptide repeat-containing protein</fullName>
    </submittedName>
</protein>
<evidence type="ECO:0000313" key="6">
    <source>
        <dbReference type="Proteomes" id="UP000316238"/>
    </source>
</evidence>
<keyword evidence="2 3" id="KW-0802">TPR repeat</keyword>
<dbReference type="EMBL" id="NQJD01000027">
    <property type="protein sequence ID" value="TAA74423.1"/>
    <property type="molecule type" value="Genomic_DNA"/>
</dbReference>
<dbReference type="Pfam" id="PF13432">
    <property type="entry name" value="TPR_16"/>
    <property type="match status" value="1"/>
</dbReference>
<dbReference type="InterPro" id="IPR019734">
    <property type="entry name" value="TPR_rpt"/>
</dbReference>
<proteinExistence type="predicted"/>
<sequence length="648" mass="73950">MNPLDDLPQRHNSHDTGEAAETAFRNAVNNLNYFVIQREDRNDYGTDIQIEARKGDAMTNIRVHVQLKGTESTTNKDDSVSISVERTNLNYLLAQPNSVYVCYHLPSKRLLVRYAEDVYREYEHRGGAWMQQSNLTVRFFQPFDEHFQQQLNARVIASGTAGRDRRLLWTGTPPDKLSALVQRSNEVIEVPVDEEQALKVLEELYEVGKDSTISNCFDQFAAVLGSVPHGMLFAYLAEINLGINAIPFDRDRIIEGVKFLDEMIEKQEGHPGSIFYCIGNAGLALGNYEMAQAAYYNALKLLRVTPETYELAARCCKNWGSVLKKISRMHEARNAYEGALKFDPDLGEAHLALGLWHRQHGNISLALKHLDNVIQQSNSAVQMSTVHGWRMTLFFESGDTEGAFREINNLIGEAKQHEWIWPCCARHVAQFGVTSADSARKALIFWRQYLREHPKYSRAERERLLCNWYLHSRGAPCEIDFQGFKTAVVQLIENGDSSPAFLWDRIGHFAQDDGDWEEAEQAYRKAYQIEPERYGYCLGTALNLLRRYSEALPILLPQAEQHLPDAMSWFQVAQARGGVGDIEGCISAYEKAIELDDSYDLAWFNLGGVYWNNRQTEKAGEIWREAVRRFPNHEIAKKLLQDLLSRSA</sequence>
<evidence type="ECO:0000259" key="4">
    <source>
        <dbReference type="Pfam" id="PF14280"/>
    </source>
</evidence>
<dbReference type="Pfam" id="PF13181">
    <property type="entry name" value="TPR_8"/>
    <property type="match status" value="1"/>
</dbReference>
<dbReference type="PANTHER" id="PTHR44943:SF8">
    <property type="entry name" value="TPR REPEAT-CONTAINING PROTEIN MJ0263"/>
    <property type="match status" value="1"/>
</dbReference>
<dbReference type="InterPro" id="IPR011990">
    <property type="entry name" value="TPR-like_helical_dom_sf"/>
</dbReference>
<dbReference type="SMART" id="SM00028">
    <property type="entry name" value="TPR"/>
    <property type="match status" value="6"/>
</dbReference>
<dbReference type="Pfam" id="PF14280">
    <property type="entry name" value="DUF4365"/>
    <property type="match status" value="1"/>
</dbReference>
<name>A0A521G085_9BACT</name>
<dbReference type="PROSITE" id="PS50005">
    <property type="entry name" value="TPR"/>
    <property type="match status" value="2"/>
</dbReference>
<feature type="repeat" description="TPR" evidence="3">
    <location>
        <begin position="600"/>
        <end position="633"/>
    </location>
</feature>
<feature type="domain" description="DUF4365" evidence="4">
    <location>
        <begin position="19"/>
        <end position="114"/>
    </location>
</feature>
<feature type="repeat" description="TPR" evidence="3">
    <location>
        <begin position="500"/>
        <end position="533"/>
    </location>
</feature>
<comment type="caution">
    <text evidence="5">The sequence shown here is derived from an EMBL/GenBank/DDBJ whole genome shotgun (WGS) entry which is preliminary data.</text>
</comment>
<reference evidence="5" key="1">
    <citation type="submission" date="2017-07" db="EMBL/GenBank/DDBJ databases">
        <title>The cable genome - Insights into the physiology and evolution of filamentous bacteria capable of sulfide oxidation via long distance electron transfer.</title>
        <authorList>
            <person name="Thorup C."/>
            <person name="Bjerg J.T."/>
            <person name="Schreiber L."/>
            <person name="Nielsen L.P."/>
            <person name="Kjeldsen K.U."/>
            <person name="Boesen T."/>
            <person name="Boggild A."/>
            <person name="Meysman F."/>
            <person name="Geelhoed J."/>
            <person name="Schramm A."/>
        </authorList>
    </citation>
    <scope>NUCLEOTIDE SEQUENCE [LARGE SCALE GENOMIC DNA]</scope>
    <source>
        <strain evidence="5">GS</strain>
    </source>
</reference>
<dbReference type="PANTHER" id="PTHR44943">
    <property type="entry name" value="CELLULOSE SYNTHASE OPERON PROTEIN C"/>
    <property type="match status" value="1"/>
</dbReference>
<keyword evidence="1" id="KW-0677">Repeat</keyword>
<evidence type="ECO:0000256" key="2">
    <source>
        <dbReference type="ARBA" id="ARBA00022803"/>
    </source>
</evidence>
<keyword evidence="6" id="KW-1185">Reference proteome</keyword>
<dbReference type="Gene3D" id="1.25.40.10">
    <property type="entry name" value="Tetratricopeptide repeat domain"/>
    <property type="match status" value="2"/>
</dbReference>
<dbReference type="InterPro" id="IPR025375">
    <property type="entry name" value="DUF4365"/>
</dbReference>
<organism evidence="5 6">
    <name type="scientific">Candidatus Electronema aureum</name>
    <dbReference type="NCBI Taxonomy" id="2005002"/>
    <lineage>
        <taxon>Bacteria</taxon>
        <taxon>Pseudomonadati</taxon>
        <taxon>Thermodesulfobacteriota</taxon>
        <taxon>Desulfobulbia</taxon>
        <taxon>Desulfobulbales</taxon>
        <taxon>Desulfobulbaceae</taxon>
        <taxon>Candidatus Electronema</taxon>
    </lineage>
</organism>
<evidence type="ECO:0000256" key="1">
    <source>
        <dbReference type="ARBA" id="ARBA00022737"/>
    </source>
</evidence>
<evidence type="ECO:0000313" key="5">
    <source>
        <dbReference type="EMBL" id="TAA74423.1"/>
    </source>
</evidence>